<feature type="transmembrane region" description="Helical" evidence="10">
    <location>
        <begin position="12"/>
        <end position="31"/>
    </location>
</feature>
<dbReference type="GO" id="GO:0005507">
    <property type="term" value="F:copper ion binding"/>
    <property type="evidence" value="ECO:0007669"/>
    <property type="project" value="InterPro"/>
</dbReference>
<evidence type="ECO:0000256" key="9">
    <source>
        <dbReference type="ARBA" id="ARBA00023136"/>
    </source>
</evidence>
<keyword evidence="7 10" id="KW-1133">Transmembrane helix</keyword>
<keyword evidence="8" id="KW-0186">Copper</keyword>
<evidence type="ECO:0000256" key="3">
    <source>
        <dbReference type="ARBA" id="ARBA00009620"/>
    </source>
</evidence>
<comment type="similarity">
    <text evidence="3">Belongs to the COX11/CtaG family.</text>
</comment>
<evidence type="ECO:0000256" key="8">
    <source>
        <dbReference type="ARBA" id="ARBA00023008"/>
    </source>
</evidence>
<evidence type="ECO:0000256" key="2">
    <source>
        <dbReference type="ARBA" id="ARBA00004382"/>
    </source>
</evidence>
<dbReference type="PATRIC" id="fig|745411.4.peg.336"/>
<keyword evidence="9 10" id="KW-0472">Membrane</keyword>
<dbReference type="RefSeq" id="WP_008482490.1">
    <property type="nucleotide sequence ID" value="NZ_AMRI01000002.1"/>
</dbReference>
<comment type="caution">
    <text evidence="11">The sequence shown here is derived from an EMBL/GenBank/DDBJ whole genome shotgun (WGS) entry which is preliminary data.</text>
</comment>
<dbReference type="InterPro" id="IPR023471">
    <property type="entry name" value="CtaG/Cox11_dom_sf"/>
</dbReference>
<dbReference type="EMBL" id="AMRI01000002">
    <property type="protein sequence ID" value="EKE77491.1"/>
    <property type="molecule type" value="Genomic_DNA"/>
</dbReference>
<evidence type="ECO:0000313" key="12">
    <source>
        <dbReference type="Proteomes" id="UP000006755"/>
    </source>
</evidence>
<dbReference type="PANTHER" id="PTHR21320:SF3">
    <property type="entry name" value="CYTOCHROME C OXIDASE ASSEMBLY PROTEIN COX11, MITOCHONDRIAL-RELATED"/>
    <property type="match status" value="1"/>
</dbReference>
<keyword evidence="12" id="KW-1185">Reference proteome</keyword>
<dbReference type="AlphaFoldDB" id="K2J399"/>
<accession>K2J399</accession>
<name>K2J399_9GAMM</name>
<evidence type="ECO:0000313" key="11">
    <source>
        <dbReference type="EMBL" id="EKE77491.1"/>
    </source>
</evidence>
<comment type="function">
    <text evidence="1">Exerts its effect at some terminal stage of cytochrome c oxidase synthesis, probably by being involved in the insertion of the copper B into subunit I.</text>
</comment>
<dbReference type="OrthoDB" id="9804841at2"/>
<keyword evidence="6" id="KW-0735">Signal-anchor</keyword>
<evidence type="ECO:0000256" key="7">
    <source>
        <dbReference type="ARBA" id="ARBA00022989"/>
    </source>
</evidence>
<dbReference type="SUPFAM" id="SSF110111">
    <property type="entry name" value="Ctag/Cox11"/>
    <property type="match status" value="1"/>
</dbReference>
<dbReference type="InterPro" id="IPR007533">
    <property type="entry name" value="Cyt_c_oxidase_assmbl_CtaG"/>
</dbReference>
<dbReference type="GO" id="GO:0005886">
    <property type="term" value="C:plasma membrane"/>
    <property type="evidence" value="ECO:0007669"/>
    <property type="project" value="UniProtKB-SubCell"/>
</dbReference>
<dbReference type="PANTHER" id="PTHR21320">
    <property type="entry name" value="CYTOCHROME C OXIDASE ASSEMBLY PROTEIN COX11-RELATED"/>
    <property type="match status" value="1"/>
</dbReference>
<dbReference type="NCBIfam" id="NF003465">
    <property type="entry name" value="PRK05089.1"/>
    <property type="match status" value="1"/>
</dbReference>
<dbReference type="Pfam" id="PF04442">
    <property type="entry name" value="CtaG_Cox11"/>
    <property type="match status" value="1"/>
</dbReference>
<proteinExistence type="inferred from homology"/>
<organism evidence="11 12">
    <name type="scientific">Gallaecimonas xiamenensis 3-C-1</name>
    <dbReference type="NCBI Taxonomy" id="745411"/>
    <lineage>
        <taxon>Bacteria</taxon>
        <taxon>Pseudomonadati</taxon>
        <taxon>Pseudomonadota</taxon>
        <taxon>Gammaproteobacteria</taxon>
        <taxon>Enterobacterales</taxon>
        <taxon>Gallaecimonadaceae</taxon>
        <taxon>Gallaecimonas</taxon>
    </lineage>
</organism>
<keyword evidence="5 10" id="KW-0812">Transmembrane</keyword>
<evidence type="ECO:0000256" key="6">
    <source>
        <dbReference type="ARBA" id="ARBA00022968"/>
    </source>
</evidence>
<evidence type="ECO:0000256" key="10">
    <source>
        <dbReference type="SAM" id="Phobius"/>
    </source>
</evidence>
<protein>
    <recommendedName>
        <fullName evidence="4">Cytochrome c oxidase assembly protein CtaG</fullName>
    </recommendedName>
</protein>
<reference evidence="11 12" key="1">
    <citation type="journal article" date="2012" name="J. Bacteriol.">
        <title>Genome Sequence of Gallaecimonas xiamenensis Type Strain 3-C-1.</title>
        <authorList>
            <person name="Lai Q."/>
            <person name="Wang L."/>
            <person name="Wang W."/>
            <person name="Shao Z."/>
        </authorList>
    </citation>
    <scope>NUCLEOTIDE SEQUENCE [LARGE SCALE GENOMIC DNA]</scope>
    <source>
        <strain evidence="11 12">3-C-1</strain>
    </source>
</reference>
<dbReference type="STRING" id="745411.B3C1_01730"/>
<comment type="subcellular location">
    <subcellularLocation>
        <location evidence="2">Cell inner membrane</location>
        <topology evidence="2">Single-pass type II membrane protein</topology>
        <orientation evidence="2">Periplasmic side</orientation>
    </subcellularLocation>
</comment>
<evidence type="ECO:0000256" key="5">
    <source>
        <dbReference type="ARBA" id="ARBA00022692"/>
    </source>
</evidence>
<evidence type="ECO:0000256" key="1">
    <source>
        <dbReference type="ARBA" id="ARBA00004007"/>
    </source>
</evidence>
<dbReference type="eggNOG" id="COG3175">
    <property type="taxonomic scope" value="Bacteria"/>
</dbReference>
<gene>
    <name evidence="11" type="ORF">B3C1_01730</name>
</gene>
<dbReference type="Proteomes" id="UP000006755">
    <property type="component" value="Unassembled WGS sequence"/>
</dbReference>
<sequence>MAGDANSRLVKKLLLGVALMFGFAFALVPLYDVFCQVTGINGKTGGAVAAPSLDMEDDSRVITVEFVAYISGDLPWEFKPEVTRVEVHPGERKTVQFYAKNLANHEIVAQAIPSVAPGLGAKYFHKIECFCFNRQPLAAKQDTQMGLLFFLDPELPPEIQTLTLSYTLYNLSARENS</sequence>
<evidence type="ECO:0000256" key="4">
    <source>
        <dbReference type="ARBA" id="ARBA00015384"/>
    </source>
</evidence>
<dbReference type="Gene3D" id="2.60.370.10">
    <property type="entry name" value="Ctag/Cox11"/>
    <property type="match status" value="1"/>
</dbReference>
<dbReference type="PIRSF" id="PIRSF005413">
    <property type="entry name" value="COX11"/>
    <property type="match status" value="1"/>
</dbReference>